<protein>
    <recommendedName>
        <fullName evidence="4">NACHT domain-containing protein</fullName>
    </recommendedName>
</protein>
<dbReference type="EMBL" id="KN824311">
    <property type="protein sequence ID" value="KIM25844.1"/>
    <property type="molecule type" value="Genomic_DNA"/>
</dbReference>
<dbReference type="PROSITE" id="PS50837">
    <property type="entry name" value="NACHT"/>
    <property type="match status" value="1"/>
</dbReference>
<dbReference type="Gene3D" id="3.40.50.300">
    <property type="entry name" value="P-loop containing nucleotide triphosphate hydrolases"/>
    <property type="match status" value="1"/>
</dbReference>
<dbReference type="InterPro" id="IPR027417">
    <property type="entry name" value="P-loop_NTPase"/>
</dbReference>
<sequence length="1220" mass="135071">ECMQGTRQDILARVNAWVADVRTPNILWIKGYPGVGKSAIATSLVSQWQESGRVHSSFFFRRESADIMTPNALWRSIAYDFSRRDPTIRRHLVNALKTNDTLPQTSNIDDLFYQLVQQPLVASEESSDTPAIVVIDALDECGGLDGMYSDHRRGLMRTLKSWSSLPGRFRLVVTSRGEHDIEQLFSVTAHYHLEIHAGQKVDAASTEDIRTFLKQELRQIVARYSSLPPDWPGEETTDKMTEYAAGLFIWIKTFLKLLERGEPRRTLKQLLSRGGGGMASLYTWILNAYFPNPSEEDIEDFQAILGAIIFTKSPLDLTSLASLLSMDSTSMEYICNGLQSVLDCDDTLRIHHQSFVDFLVNPDECPPLFRISRERENQNLTMACLRTMETHLRFNICDLKSSYVRNSDIPNLTSQIEECIPTHLRYSSCYWAGHLVDTRPDNGVHKSLQDFMNNRFLFWLEVLSLVRQTNTGWGMLRVLIDWLQACDQDDSLARDMQEFIAAFASVISQSVPHIYLSALPFAPSNLSVSKEYKKSYQRTFSIHWGGLTSWPATQNLFTGHEGAITCVSFSRDGRRIVSCSEDHTIRVWDAETGETIIPPLEGHDEMVNAVSFSPDGRRIVSCSDDRTIRVWDAETGETVMGPLEGHQHCVTAITFSPNGRRIVSGSSDYTIRLWDAETGETVLGPLEGHTALVTSVSFSPDSRRVVSGSGDKTIRLWDAETGEMVIEPLNGHVNSVTSVSFSPDGKQILSGSYDTTIRVWDVETGKTVIGPLEGHTDVIYSTSFSPDGTRIASGSGDNTIRLWAAETGEMIATPLEGHVEGVYSVAFSPDGRRIVSGSDDNTIRVWDANIGETAIQPLQGHTDVVTSVSFSPDGRRIVSGSADNTVRLWDSQLGESVIEALKGLTGEVNCVSFSLNGEKVVSGSQDGVIRVWDAQTGEPMVGPLVGSDARVNSVSFFLDDCRVVSGSADGIRVWDTKTGEVVMGPLQVRGHWINSLCVSPDDKIIVSGADDKAIRMWDARTGAVINTLEGHTEAVQCVSFSPDYRLIASASSDFTIRLWGARTGNPMTRPLEGHTGWVTCVSFSPDSRRVVSGSGDNTVRVWDVESGKTVVGPLEGHLGWIRSVSFSPDGRYVASGSSDHTVRIWDTDPVDSMVRSWIALSADGWILGSNSELLLWIPPELRPRLCPLRNTLAMGGMTMQLDLKDFVHGEAWIHCKDRVD</sequence>
<evidence type="ECO:0000256" key="3">
    <source>
        <dbReference type="PROSITE-ProRule" id="PRU00221"/>
    </source>
</evidence>
<feature type="repeat" description="WD" evidence="3">
    <location>
        <begin position="643"/>
        <end position="684"/>
    </location>
</feature>
<evidence type="ECO:0000256" key="1">
    <source>
        <dbReference type="ARBA" id="ARBA00022574"/>
    </source>
</evidence>
<feature type="repeat" description="WD" evidence="3">
    <location>
        <begin position="1071"/>
        <end position="1112"/>
    </location>
</feature>
<dbReference type="PROSITE" id="PS50294">
    <property type="entry name" value="WD_REPEATS_REGION"/>
    <property type="match status" value="13"/>
</dbReference>
<dbReference type="AlphaFoldDB" id="A0A0C3B0V2"/>
<dbReference type="PROSITE" id="PS50082">
    <property type="entry name" value="WD_REPEATS_2"/>
    <property type="match status" value="13"/>
</dbReference>
<feature type="repeat" description="WD" evidence="3">
    <location>
        <begin position="772"/>
        <end position="813"/>
    </location>
</feature>
<feature type="repeat" description="WD" evidence="3">
    <location>
        <begin position="686"/>
        <end position="727"/>
    </location>
</feature>
<dbReference type="SUPFAM" id="SSF50978">
    <property type="entry name" value="WD40 repeat-like"/>
    <property type="match status" value="1"/>
</dbReference>
<dbReference type="Pfam" id="PF00400">
    <property type="entry name" value="WD40"/>
    <property type="match status" value="14"/>
</dbReference>
<dbReference type="OrthoDB" id="674604at2759"/>
<evidence type="ECO:0000313" key="6">
    <source>
        <dbReference type="Proteomes" id="UP000054097"/>
    </source>
</evidence>
<dbReference type="PRINTS" id="PR00320">
    <property type="entry name" value="GPROTEINBRPT"/>
</dbReference>
<feature type="repeat" description="WD" evidence="3">
    <location>
        <begin position="600"/>
        <end position="641"/>
    </location>
</feature>
<feature type="repeat" description="WD" evidence="3">
    <location>
        <begin position="858"/>
        <end position="899"/>
    </location>
</feature>
<evidence type="ECO:0000256" key="2">
    <source>
        <dbReference type="ARBA" id="ARBA00022737"/>
    </source>
</evidence>
<dbReference type="InterPro" id="IPR020472">
    <property type="entry name" value="WD40_PAC1"/>
</dbReference>
<dbReference type="InterPro" id="IPR056884">
    <property type="entry name" value="NPHP3-like_N"/>
</dbReference>
<dbReference type="InterPro" id="IPR019775">
    <property type="entry name" value="WD40_repeat_CS"/>
</dbReference>
<dbReference type="Proteomes" id="UP000054097">
    <property type="component" value="Unassembled WGS sequence"/>
</dbReference>
<keyword evidence="1 3" id="KW-0853">WD repeat</keyword>
<dbReference type="STRING" id="933852.A0A0C3B0V2"/>
<name>A0A0C3B0V2_SERVB</name>
<accession>A0A0C3B0V2</accession>
<evidence type="ECO:0000259" key="4">
    <source>
        <dbReference type="PROSITE" id="PS50837"/>
    </source>
</evidence>
<feature type="repeat" description="WD" evidence="3">
    <location>
        <begin position="815"/>
        <end position="856"/>
    </location>
</feature>
<dbReference type="PANTHER" id="PTHR19848:SF8">
    <property type="entry name" value="F-BOX AND WD REPEAT DOMAIN CONTAINING 7"/>
    <property type="match status" value="1"/>
</dbReference>
<dbReference type="InterPro" id="IPR036322">
    <property type="entry name" value="WD40_repeat_dom_sf"/>
</dbReference>
<keyword evidence="2" id="KW-0677">Repeat</keyword>
<feature type="repeat" description="WD" evidence="3">
    <location>
        <begin position="1028"/>
        <end position="1069"/>
    </location>
</feature>
<organism evidence="5 6">
    <name type="scientific">Serendipita vermifera MAFF 305830</name>
    <dbReference type="NCBI Taxonomy" id="933852"/>
    <lineage>
        <taxon>Eukaryota</taxon>
        <taxon>Fungi</taxon>
        <taxon>Dikarya</taxon>
        <taxon>Basidiomycota</taxon>
        <taxon>Agaricomycotina</taxon>
        <taxon>Agaricomycetes</taxon>
        <taxon>Sebacinales</taxon>
        <taxon>Serendipitaceae</taxon>
        <taxon>Serendipita</taxon>
    </lineage>
</organism>
<dbReference type="InterPro" id="IPR001680">
    <property type="entry name" value="WD40_rpt"/>
</dbReference>
<gene>
    <name evidence="5" type="ORF">M408DRAFT_73786</name>
</gene>
<dbReference type="Pfam" id="PF24883">
    <property type="entry name" value="NPHP3_N"/>
    <property type="match status" value="1"/>
</dbReference>
<dbReference type="InterPro" id="IPR007111">
    <property type="entry name" value="NACHT_NTPase"/>
</dbReference>
<dbReference type="SMART" id="SM00320">
    <property type="entry name" value="WD40"/>
    <property type="match status" value="14"/>
</dbReference>
<proteinExistence type="predicted"/>
<dbReference type="InterPro" id="IPR015943">
    <property type="entry name" value="WD40/YVTN_repeat-like_dom_sf"/>
</dbReference>
<dbReference type="SUPFAM" id="SSF52540">
    <property type="entry name" value="P-loop containing nucleoside triphosphate hydrolases"/>
    <property type="match status" value="1"/>
</dbReference>
<feature type="non-terminal residue" evidence="5">
    <location>
        <position position="1"/>
    </location>
</feature>
<dbReference type="SUPFAM" id="SSF50998">
    <property type="entry name" value="Quinoprotein alcohol dehydrogenase-like"/>
    <property type="match status" value="1"/>
</dbReference>
<feature type="repeat" description="WD" evidence="3">
    <location>
        <begin position="986"/>
        <end position="1027"/>
    </location>
</feature>
<feature type="repeat" description="WD" evidence="3">
    <location>
        <begin position="901"/>
        <end position="942"/>
    </location>
</feature>
<dbReference type="PANTHER" id="PTHR19848">
    <property type="entry name" value="WD40 REPEAT PROTEIN"/>
    <property type="match status" value="1"/>
</dbReference>
<reference evidence="5 6" key="1">
    <citation type="submission" date="2014-04" db="EMBL/GenBank/DDBJ databases">
        <authorList>
            <consortium name="DOE Joint Genome Institute"/>
            <person name="Kuo A."/>
            <person name="Zuccaro A."/>
            <person name="Kohler A."/>
            <person name="Nagy L.G."/>
            <person name="Floudas D."/>
            <person name="Copeland A."/>
            <person name="Barry K.W."/>
            <person name="Cichocki N."/>
            <person name="Veneault-Fourrey C."/>
            <person name="LaButti K."/>
            <person name="Lindquist E.A."/>
            <person name="Lipzen A."/>
            <person name="Lundell T."/>
            <person name="Morin E."/>
            <person name="Murat C."/>
            <person name="Sun H."/>
            <person name="Tunlid A."/>
            <person name="Henrissat B."/>
            <person name="Grigoriev I.V."/>
            <person name="Hibbett D.S."/>
            <person name="Martin F."/>
            <person name="Nordberg H.P."/>
            <person name="Cantor M.N."/>
            <person name="Hua S.X."/>
        </authorList>
    </citation>
    <scope>NUCLEOTIDE SEQUENCE [LARGE SCALE GENOMIC DNA]</scope>
    <source>
        <strain evidence="5 6">MAFF 305830</strain>
    </source>
</reference>
<dbReference type="PROSITE" id="PS00678">
    <property type="entry name" value="WD_REPEATS_1"/>
    <property type="match status" value="8"/>
</dbReference>
<reference evidence="6" key="2">
    <citation type="submission" date="2015-01" db="EMBL/GenBank/DDBJ databases">
        <title>Evolutionary Origins and Diversification of the Mycorrhizal Mutualists.</title>
        <authorList>
            <consortium name="DOE Joint Genome Institute"/>
            <consortium name="Mycorrhizal Genomics Consortium"/>
            <person name="Kohler A."/>
            <person name="Kuo A."/>
            <person name="Nagy L.G."/>
            <person name="Floudas D."/>
            <person name="Copeland A."/>
            <person name="Barry K.W."/>
            <person name="Cichocki N."/>
            <person name="Veneault-Fourrey C."/>
            <person name="LaButti K."/>
            <person name="Lindquist E.A."/>
            <person name="Lipzen A."/>
            <person name="Lundell T."/>
            <person name="Morin E."/>
            <person name="Murat C."/>
            <person name="Riley R."/>
            <person name="Ohm R."/>
            <person name="Sun H."/>
            <person name="Tunlid A."/>
            <person name="Henrissat B."/>
            <person name="Grigoriev I.V."/>
            <person name="Hibbett D.S."/>
            <person name="Martin F."/>
        </authorList>
    </citation>
    <scope>NUCLEOTIDE SEQUENCE [LARGE SCALE GENOMIC DNA]</scope>
    <source>
        <strain evidence="6">MAFF 305830</strain>
    </source>
</reference>
<dbReference type="HOGENOM" id="CLU_000288_6_3_1"/>
<evidence type="ECO:0000313" key="5">
    <source>
        <dbReference type="EMBL" id="KIM25844.1"/>
    </source>
</evidence>
<dbReference type="Gene3D" id="2.130.10.10">
    <property type="entry name" value="YVTN repeat-like/Quinoprotein amine dehydrogenase"/>
    <property type="match status" value="6"/>
</dbReference>
<keyword evidence="6" id="KW-1185">Reference proteome</keyword>
<feature type="repeat" description="WD" evidence="3">
    <location>
        <begin position="1114"/>
        <end position="1146"/>
    </location>
</feature>
<dbReference type="InterPro" id="IPR011047">
    <property type="entry name" value="Quinoprotein_ADH-like_sf"/>
</dbReference>
<feature type="domain" description="NACHT" evidence="4">
    <location>
        <begin position="25"/>
        <end position="176"/>
    </location>
</feature>
<feature type="repeat" description="WD" evidence="3">
    <location>
        <begin position="557"/>
        <end position="598"/>
    </location>
</feature>
<feature type="repeat" description="WD" evidence="3">
    <location>
        <begin position="729"/>
        <end position="770"/>
    </location>
</feature>
<dbReference type="CDD" id="cd00200">
    <property type="entry name" value="WD40"/>
    <property type="match status" value="2"/>
</dbReference>